<evidence type="ECO:0000313" key="2">
    <source>
        <dbReference type="EMBL" id="MPN32484.1"/>
    </source>
</evidence>
<feature type="region of interest" description="Disordered" evidence="1">
    <location>
        <begin position="57"/>
        <end position="79"/>
    </location>
</feature>
<evidence type="ECO:0000256" key="1">
    <source>
        <dbReference type="SAM" id="MobiDB-lite"/>
    </source>
</evidence>
<accession>A0A645H882</accession>
<dbReference type="EMBL" id="VSSQ01084529">
    <property type="protein sequence ID" value="MPN32484.1"/>
    <property type="molecule type" value="Genomic_DNA"/>
</dbReference>
<feature type="compositionally biased region" description="Low complexity" evidence="1">
    <location>
        <begin position="57"/>
        <end position="69"/>
    </location>
</feature>
<proteinExistence type="predicted"/>
<organism evidence="2">
    <name type="scientific">bioreactor metagenome</name>
    <dbReference type="NCBI Taxonomy" id="1076179"/>
    <lineage>
        <taxon>unclassified sequences</taxon>
        <taxon>metagenomes</taxon>
        <taxon>ecological metagenomes</taxon>
    </lineage>
</organism>
<gene>
    <name evidence="2" type="ORF">SDC9_179963</name>
</gene>
<name>A0A645H882_9ZZZZ</name>
<dbReference type="AlphaFoldDB" id="A0A645H882"/>
<comment type="caution">
    <text evidence="2">The sequence shown here is derived from an EMBL/GenBank/DDBJ whole genome shotgun (WGS) entry which is preliminary data.</text>
</comment>
<reference evidence="2" key="1">
    <citation type="submission" date="2019-08" db="EMBL/GenBank/DDBJ databases">
        <authorList>
            <person name="Kucharzyk K."/>
            <person name="Murdoch R.W."/>
            <person name="Higgins S."/>
            <person name="Loffler F."/>
        </authorList>
    </citation>
    <scope>NUCLEOTIDE SEQUENCE</scope>
</reference>
<sequence>MILDSKYYLFHNNQNSTLVSIAEYAHFTPQVQSGVTNILMADGSAVSRMLREYLGSGPYGSSDSGYSKYNITLDPTRNN</sequence>
<protein>
    <submittedName>
        <fullName evidence="2">Uncharacterized protein</fullName>
    </submittedName>
</protein>